<gene>
    <name evidence="15" type="ORF">KP509_08G059600</name>
</gene>
<dbReference type="GO" id="GO:0007165">
    <property type="term" value="P:signal transduction"/>
    <property type="evidence" value="ECO:0007669"/>
    <property type="project" value="InterPro"/>
</dbReference>
<dbReference type="InterPro" id="IPR018451">
    <property type="entry name" value="NAF/FISL_domain"/>
</dbReference>
<dbReference type="Pfam" id="PF03822">
    <property type="entry name" value="NAF"/>
    <property type="match status" value="1"/>
</dbReference>
<dbReference type="FunFam" id="3.30.200.20:FF:000096">
    <property type="entry name" value="Non-specific serine/threonine protein kinase"/>
    <property type="match status" value="1"/>
</dbReference>
<evidence type="ECO:0000313" key="16">
    <source>
        <dbReference type="Proteomes" id="UP000825935"/>
    </source>
</evidence>
<dbReference type="OrthoDB" id="1881424at2759"/>
<keyword evidence="3 12" id="KW-0723">Serine/threonine-protein kinase</keyword>
<evidence type="ECO:0000256" key="5">
    <source>
        <dbReference type="ARBA" id="ARBA00022741"/>
    </source>
</evidence>
<dbReference type="SUPFAM" id="SSF56112">
    <property type="entry name" value="Protein kinase-like (PK-like)"/>
    <property type="match status" value="1"/>
</dbReference>
<evidence type="ECO:0000256" key="3">
    <source>
        <dbReference type="ARBA" id="ARBA00022527"/>
    </source>
</evidence>
<keyword evidence="16" id="KW-1185">Reference proteome</keyword>
<dbReference type="EMBL" id="CM035413">
    <property type="protein sequence ID" value="KAH7431664.1"/>
    <property type="molecule type" value="Genomic_DNA"/>
</dbReference>
<dbReference type="PANTHER" id="PTHR43895:SF123">
    <property type="entry name" value="NON-SPECIFIC SERINE_THREONINE PROTEIN KINASE"/>
    <property type="match status" value="1"/>
</dbReference>
<comment type="caution">
    <text evidence="15">The sequence shown here is derived from an EMBL/GenBank/DDBJ whole genome shotgun (WGS) entry which is preliminary data.</text>
</comment>
<dbReference type="InterPro" id="IPR004041">
    <property type="entry name" value="NAF_dom"/>
</dbReference>
<organism evidence="15 16">
    <name type="scientific">Ceratopteris richardii</name>
    <name type="common">Triangle waterfern</name>
    <dbReference type="NCBI Taxonomy" id="49495"/>
    <lineage>
        <taxon>Eukaryota</taxon>
        <taxon>Viridiplantae</taxon>
        <taxon>Streptophyta</taxon>
        <taxon>Embryophyta</taxon>
        <taxon>Tracheophyta</taxon>
        <taxon>Polypodiopsida</taxon>
        <taxon>Polypodiidae</taxon>
        <taxon>Polypodiales</taxon>
        <taxon>Pteridineae</taxon>
        <taxon>Pteridaceae</taxon>
        <taxon>Parkerioideae</taxon>
        <taxon>Ceratopteris</taxon>
    </lineage>
</organism>
<dbReference type="Gene3D" id="3.30.310.80">
    <property type="entry name" value="Kinase associated domain 1, KA1"/>
    <property type="match status" value="1"/>
</dbReference>
<dbReference type="CDD" id="cd14663">
    <property type="entry name" value="STKc_SnRK3"/>
    <property type="match status" value="1"/>
</dbReference>
<evidence type="ECO:0000256" key="12">
    <source>
        <dbReference type="RuleBase" id="RU000304"/>
    </source>
</evidence>
<dbReference type="GO" id="GO:0005524">
    <property type="term" value="F:ATP binding"/>
    <property type="evidence" value="ECO:0007669"/>
    <property type="project" value="UniProtKB-UniRule"/>
</dbReference>
<feature type="domain" description="NAF" evidence="14">
    <location>
        <begin position="307"/>
        <end position="331"/>
    </location>
</feature>
<dbReference type="EMBL" id="CM035413">
    <property type="protein sequence ID" value="KAH7431662.1"/>
    <property type="molecule type" value="Genomic_DNA"/>
</dbReference>
<dbReference type="PROSITE" id="PS00108">
    <property type="entry name" value="PROTEIN_KINASE_ST"/>
    <property type="match status" value="1"/>
</dbReference>
<comment type="catalytic activity">
    <reaction evidence="9">
        <text>L-threonyl-[protein] + ATP = O-phospho-L-threonyl-[protein] + ADP + H(+)</text>
        <dbReference type="Rhea" id="RHEA:46608"/>
        <dbReference type="Rhea" id="RHEA-COMP:11060"/>
        <dbReference type="Rhea" id="RHEA-COMP:11605"/>
        <dbReference type="ChEBI" id="CHEBI:15378"/>
        <dbReference type="ChEBI" id="CHEBI:30013"/>
        <dbReference type="ChEBI" id="CHEBI:30616"/>
        <dbReference type="ChEBI" id="CHEBI:61977"/>
        <dbReference type="ChEBI" id="CHEBI:456216"/>
        <dbReference type="EC" id="2.7.11.1"/>
    </reaction>
</comment>
<feature type="binding site" evidence="11">
    <location>
        <position position="45"/>
    </location>
    <ligand>
        <name>ATP</name>
        <dbReference type="ChEBI" id="CHEBI:30616"/>
    </ligand>
</feature>
<dbReference type="InterPro" id="IPR017441">
    <property type="entry name" value="Protein_kinase_ATP_BS"/>
</dbReference>
<dbReference type="CDD" id="cd12195">
    <property type="entry name" value="CIPK_C"/>
    <property type="match status" value="1"/>
</dbReference>
<dbReference type="PROSITE" id="PS50816">
    <property type="entry name" value="NAF"/>
    <property type="match status" value="1"/>
</dbReference>
<dbReference type="FunFam" id="3.30.310.80:FF:000005">
    <property type="entry name" value="Non-specific serine/threonine protein kinase"/>
    <property type="match status" value="1"/>
</dbReference>
<dbReference type="EMBL" id="CM035413">
    <property type="protein sequence ID" value="KAH7431663.1"/>
    <property type="molecule type" value="Genomic_DNA"/>
</dbReference>
<comment type="catalytic activity">
    <reaction evidence="10">
        <text>L-seryl-[protein] + ATP = O-phospho-L-seryl-[protein] + ADP + H(+)</text>
        <dbReference type="Rhea" id="RHEA:17989"/>
        <dbReference type="Rhea" id="RHEA-COMP:9863"/>
        <dbReference type="Rhea" id="RHEA-COMP:11604"/>
        <dbReference type="ChEBI" id="CHEBI:15378"/>
        <dbReference type="ChEBI" id="CHEBI:29999"/>
        <dbReference type="ChEBI" id="CHEBI:30616"/>
        <dbReference type="ChEBI" id="CHEBI:83421"/>
        <dbReference type="ChEBI" id="CHEBI:456216"/>
        <dbReference type="EC" id="2.7.11.1"/>
    </reaction>
</comment>
<keyword evidence="8" id="KW-0464">Manganese</keyword>
<evidence type="ECO:0000259" key="14">
    <source>
        <dbReference type="PROSITE" id="PS50816"/>
    </source>
</evidence>
<dbReference type="Proteomes" id="UP000825935">
    <property type="component" value="Chromosome 8"/>
</dbReference>
<dbReference type="SMART" id="SM00220">
    <property type="entry name" value="S_TKc"/>
    <property type="match status" value="1"/>
</dbReference>
<dbReference type="GO" id="GO:0004674">
    <property type="term" value="F:protein serine/threonine kinase activity"/>
    <property type="evidence" value="ECO:0007669"/>
    <property type="project" value="UniProtKB-KW"/>
</dbReference>
<dbReference type="Pfam" id="PF00069">
    <property type="entry name" value="Pkinase"/>
    <property type="match status" value="1"/>
</dbReference>
<evidence type="ECO:0000259" key="13">
    <source>
        <dbReference type="PROSITE" id="PS50011"/>
    </source>
</evidence>
<evidence type="ECO:0000256" key="1">
    <source>
        <dbReference type="ARBA" id="ARBA00006234"/>
    </source>
</evidence>
<dbReference type="PANTHER" id="PTHR43895">
    <property type="entry name" value="CALCIUM/CALMODULIN-DEPENDENT PROTEIN KINASE KINASE-RELATED"/>
    <property type="match status" value="1"/>
</dbReference>
<dbReference type="Gene3D" id="1.10.510.10">
    <property type="entry name" value="Transferase(Phosphotransferase) domain 1"/>
    <property type="match status" value="1"/>
</dbReference>
<dbReference type="PROSITE" id="PS00107">
    <property type="entry name" value="PROTEIN_KINASE_ATP"/>
    <property type="match status" value="1"/>
</dbReference>
<evidence type="ECO:0000256" key="10">
    <source>
        <dbReference type="ARBA" id="ARBA00048679"/>
    </source>
</evidence>
<evidence type="ECO:0000256" key="4">
    <source>
        <dbReference type="ARBA" id="ARBA00022679"/>
    </source>
</evidence>
<evidence type="ECO:0000256" key="11">
    <source>
        <dbReference type="PROSITE-ProRule" id="PRU10141"/>
    </source>
</evidence>
<dbReference type="PROSITE" id="PS50011">
    <property type="entry name" value="PROTEIN_KINASE_DOM"/>
    <property type="match status" value="1"/>
</dbReference>
<proteinExistence type="inferred from homology"/>
<keyword evidence="5 11" id="KW-0547">Nucleotide-binding</keyword>
<comment type="similarity">
    <text evidence="1">Belongs to the protein kinase superfamily. CAMK Ser/Thr protein kinase family. SNF1 subfamily.</text>
</comment>
<feature type="domain" description="Protein kinase" evidence="13">
    <location>
        <begin position="16"/>
        <end position="271"/>
    </location>
</feature>
<dbReference type="FunFam" id="1.10.510.10:FF:000279">
    <property type="entry name" value="Non-specific serine/threonine protein kinase"/>
    <property type="match status" value="1"/>
</dbReference>
<protein>
    <recommendedName>
        <fullName evidence="2">non-specific serine/threonine protein kinase</fullName>
        <ecNumber evidence="2">2.7.11.1</ecNumber>
    </recommendedName>
</protein>
<accession>A0A8T2UCW4</accession>
<evidence type="ECO:0000256" key="6">
    <source>
        <dbReference type="ARBA" id="ARBA00022777"/>
    </source>
</evidence>
<evidence type="ECO:0000256" key="8">
    <source>
        <dbReference type="ARBA" id="ARBA00023211"/>
    </source>
</evidence>
<sequence>MSDKSNSAARTRVGRYEIGRTLGEGSFAKVKHARNLDTKKHCAIKILDKAKIYKDDMVEQIKREISIMKRVNHPNVVQIHEVMASKSKIYFVLEYASGGELFNKMNQEKKLKEDEARKYFQQLMNALEYCHKRGVYHRDLKPENLLLDSRGNLKISDFGLSALPQQCREDGLLHTTCGTPNYVAPEVIVNKGYDGAQADIWSCGVILFVLLAGYLPFDDKNLVNLYRKIYKGEFTFPDWFSSGARRLISKILTPNPRQRITMSQIFQDPWFRKGYRPVKHTAFQNVKLDDVDAVFNESKAELVDEIKKPASLNAFELISFNKGLNLSGLFEDEIDTEHSSHLTSTLSAPEIITKMEETAKPLGFKVQKRDFKMRLHGSDPGLNGHLSIATEVFEVTPSLFMIEIQKSAGDISEYDKFYKTFSMGLMDSGRLIKD</sequence>
<keyword evidence="6" id="KW-0418">Kinase</keyword>
<reference evidence="15" key="1">
    <citation type="submission" date="2021-08" db="EMBL/GenBank/DDBJ databases">
        <title>WGS assembly of Ceratopteris richardii.</title>
        <authorList>
            <person name="Marchant D.B."/>
            <person name="Chen G."/>
            <person name="Jenkins J."/>
            <person name="Shu S."/>
            <person name="Leebens-Mack J."/>
            <person name="Grimwood J."/>
            <person name="Schmutz J."/>
            <person name="Soltis P."/>
            <person name="Soltis D."/>
            <person name="Chen Z.-H."/>
        </authorList>
    </citation>
    <scope>NUCLEOTIDE SEQUENCE</scope>
    <source>
        <strain evidence="15">Whitten #5841</strain>
        <tissue evidence="15">Leaf</tissue>
    </source>
</reference>
<dbReference type="Gene3D" id="3.30.200.20">
    <property type="entry name" value="Phosphorylase Kinase, domain 1"/>
    <property type="match status" value="1"/>
</dbReference>
<keyword evidence="4" id="KW-0808">Transferase</keyword>
<dbReference type="AlphaFoldDB" id="A0A8T2UCW4"/>
<name>A0A8T2UCW4_CERRI</name>
<dbReference type="InterPro" id="IPR008271">
    <property type="entry name" value="Ser/Thr_kinase_AS"/>
</dbReference>
<evidence type="ECO:0000256" key="9">
    <source>
        <dbReference type="ARBA" id="ARBA00047899"/>
    </source>
</evidence>
<evidence type="ECO:0000256" key="7">
    <source>
        <dbReference type="ARBA" id="ARBA00022840"/>
    </source>
</evidence>
<keyword evidence="7 11" id="KW-0067">ATP-binding</keyword>
<dbReference type="EC" id="2.7.11.1" evidence="2"/>
<dbReference type="InterPro" id="IPR000719">
    <property type="entry name" value="Prot_kinase_dom"/>
</dbReference>
<dbReference type="InterPro" id="IPR011009">
    <property type="entry name" value="Kinase-like_dom_sf"/>
</dbReference>
<evidence type="ECO:0000313" key="15">
    <source>
        <dbReference type="EMBL" id="KAH7431663.1"/>
    </source>
</evidence>
<evidence type="ECO:0000256" key="2">
    <source>
        <dbReference type="ARBA" id="ARBA00012513"/>
    </source>
</evidence>